<keyword evidence="1" id="KW-1133">Transmembrane helix</keyword>
<comment type="caution">
    <text evidence="2">The sequence shown here is derived from an EMBL/GenBank/DDBJ whole genome shotgun (WGS) entry which is preliminary data.</text>
</comment>
<evidence type="ECO:0000313" key="3">
    <source>
        <dbReference type="Proteomes" id="UP000299102"/>
    </source>
</evidence>
<proteinExistence type="predicted"/>
<sequence>CNIRERLKTQRLEKRVDDAGNEGVIVGFARTAGRRRGAGRPCPIAVSYRVARRLFHFPGRGGPCTVTAALAFIRIYWPSSRAAHATFSSTSLLYIYFGLLRLIAARIPRTTRSAVHAAPSLLHGRLCVQRVNVLGATNVRLLACAT</sequence>
<keyword evidence="1" id="KW-0472">Membrane</keyword>
<organism evidence="2 3">
    <name type="scientific">Eumeta variegata</name>
    <name type="common">Bagworm moth</name>
    <name type="synonym">Eumeta japonica</name>
    <dbReference type="NCBI Taxonomy" id="151549"/>
    <lineage>
        <taxon>Eukaryota</taxon>
        <taxon>Metazoa</taxon>
        <taxon>Ecdysozoa</taxon>
        <taxon>Arthropoda</taxon>
        <taxon>Hexapoda</taxon>
        <taxon>Insecta</taxon>
        <taxon>Pterygota</taxon>
        <taxon>Neoptera</taxon>
        <taxon>Endopterygota</taxon>
        <taxon>Lepidoptera</taxon>
        <taxon>Glossata</taxon>
        <taxon>Ditrysia</taxon>
        <taxon>Tineoidea</taxon>
        <taxon>Psychidae</taxon>
        <taxon>Oiketicinae</taxon>
        <taxon>Eumeta</taxon>
    </lineage>
</organism>
<evidence type="ECO:0000256" key="1">
    <source>
        <dbReference type="SAM" id="Phobius"/>
    </source>
</evidence>
<feature type="transmembrane region" description="Helical" evidence="1">
    <location>
        <begin position="83"/>
        <end position="104"/>
    </location>
</feature>
<feature type="non-terminal residue" evidence="2">
    <location>
        <position position="1"/>
    </location>
</feature>
<keyword evidence="3" id="KW-1185">Reference proteome</keyword>
<feature type="transmembrane region" description="Helical" evidence="1">
    <location>
        <begin position="57"/>
        <end position="77"/>
    </location>
</feature>
<reference evidence="2 3" key="1">
    <citation type="journal article" date="2019" name="Commun. Biol.">
        <title>The bagworm genome reveals a unique fibroin gene that provides high tensile strength.</title>
        <authorList>
            <person name="Kono N."/>
            <person name="Nakamura H."/>
            <person name="Ohtoshi R."/>
            <person name="Tomita M."/>
            <person name="Numata K."/>
            <person name="Arakawa K."/>
        </authorList>
    </citation>
    <scope>NUCLEOTIDE SEQUENCE [LARGE SCALE GENOMIC DNA]</scope>
</reference>
<dbReference type="EMBL" id="BGZK01004385">
    <property type="protein sequence ID" value="GBP08664.1"/>
    <property type="molecule type" value="Genomic_DNA"/>
</dbReference>
<dbReference type="AlphaFoldDB" id="A0A4C1T3F1"/>
<name>A0A4C1T3F1_EUMVA</name>
<accession>A0A4C1T3F1</accession>
<dbReference type="Proteomes" id="UP000299102">
    <property type="component" value="Unassembled WGS sequence"/>
</dbReference>
<keyword evidence="1" id="KW-0812">Transmembrane</keyword>
<gene>
    <name evidence="2" type="ORF">EVAR_100867_1</name>
</gene>
<evidence type="ECO:0000313" key="2">
    <source>
        <dbReference type="EMBL" id="GBP08664.1"/>
    </source>
</evidence>
<protein>
    <submittedName>
        <fullName evidence="2">Uncharacterized protein</fullName>
    </submittedName>
</protein>